<evidence type="ECO:0000256" key="4">
    <source>
        <dbReference type="ARBA" id="ARBA00020268"/>
    </source>
</evidence>
<evidence type="ECO:0000256" key="6">
    <source>
        <dbReference type="ARBA" id="ARBA00022449"/>
    </source>
</evidence>
<feature type="transmembrane region" description="Helical" evidence="13">
    <location>
        <begin position="174"/>
        <end position="195"/>
    </location>
</feature>
<dbReference type="EMBL" id="CP002403">
    <property type="protein sequence ID" value="ADU22255.1"/>
    <property type="molecule type" value="Genomic_DNA"/>
</dbReference>
<dbReference type="NCBIfam" id="TIGR00797">
    <property type="entry name" value="matE"/>
    <property type="match status" value="1"/>
</dbReference>
<dbReference type="OrthoDB" id="9780160at2"/>
<dbReference type="InterPro" id="IPR048279">
    <property type="entry name" value="MdtK-like"/>
</dbReference>
<protein>
    <recommendedName>
        <fullName evidence="4">Probable multidrug resistance protein NorM</fullName>
    </recommendedName>
    <alternativeName>
        <fullName evidence="12">Multidrug-efflux transporter</fullName>
    </alternativeName>
</protein>
<feature type="transmembrane region" description="Helical" evidence="13">
    <location>
        <begin position="404"/>
        <end position="425"/>
    </location>
</feature>
<feature type="transmembrane region" description="Helical" evidence="13">
    <location>
        <begin position="369"/>
        <end position="392"/>
    </location>
</feature>
<comment type="similarity">
    <text evidence="3">Belongs to the multi antimicrobial extrusion (MATE) (TC 2.A.66.1) family.</text>
</comment>
<sequence length="465" mass="51039">MKTSLKEKYIGDKAFYKRVLITVIPMILQNLVTNFVSMIDNIMVGQIGTEQMSGVSIVNQFIFVFNITVFGAVAGPGIFGAQFFGKGDNDGLRYTVRFKLYICAVTIAVGAFVLGFFDEPLIKLFISEDDSPEMIALTIKSAKDYMGIMIIGLIPFGIGQAYSSTLRECSITTIPMISSMTAVGVNLVLDYGLIFGKLGMPEMGVKGAAVATVIAKAIEAAVVIIWTHSNPKSNPYIVGLFRSTAIPSNLIRSMTFKGYPLLINEFLWAAGMSVLAQCYSERGLDVVAARNISSTITNLFSVVFIQLGACIGIIVGAELGANKLKEARSTDDKLRFFSVISTVILAAAIIPLAPLFPKLYKTSEAVKDLSTFMIIIQAIAMPLWSYTHACYFTLRSGGKTGLTFLFDFVFTWVLVIPCAFILAHFTEMDIHPMFTIITFAEIIKVFLGYFMVRSDIWISNLVDEK</sequence>
<dbReference type="Pfam" id="PF01554">
    <property type="entry name" value="MatE"/>
    <property type="match status" value="2"/>
</dbReference>
<evidence type="ECO:0000256" key="13">
    <source>
        <dbReference type="SAM" id="Phobius"/>
    </source>
</evidence>
<dbReference type="PANTHER" id="PTHR43298">
    <property type="entry name" value="MULTIDRUG RESISTANCE PROTEIN NORM-RELATED"/>
    <property type="match status" value="1"/>
</dbReference>
<dbReference type="AlphaFoldDB" id="E6UIY9"/>
<dbReference type="InterPro" id="IPR002528">
    <property type="entry name" value="MATE_fam"/>
</dbReference>
<keyword evidence="9 13" id="KW-1133">Transmembrane helix</keyword>
<evidence type="ECO:0000313" key="15">
    <source>
        <dbReference type="Proteomes" id="UP000006919"/>
    </source>
</evidence>
<dbReference type="STRING" id="697329.Rumal_1757"/>
<evidence type="ECO:0000256" key="1">
    <source>
        <dbReference type="ARBA" id="ARBA00003408"/>
    </source>
</evidence>
<evidence type="ECO:0000256" key="10">
    <source>
        <dbReference type="ARBA" id="ARBA00023065"/>
    </source>
</evidence>
<keyword evidence="8 13" id="KW-0812">Transmembrane</keyword>
<proteinExistence type="inferred from homology"/>
<feature type="transmembrane region" description="Helical" evidence="13">
    <location>
        <begin position="258"/>
        <end position="276"/>
    </location>
</feature>
<feature type="transmembrane region" description="Helical" evidence="13">
    <location>
        <begin position="57"/>
        <end position="79"/>
    </location>
</feature>
<keyword evidence="5" id="KW-0813">Transport</keyword>
<dbReference type="GO" id="GO:0006811">
    <property type="term" value="P:monoatomic ion transport"/>
    <property type="evidence" value="ECO:0007669"/>
    <property type="project" value="UniProtKB-KW"/>
</dbReference>
<keyword evidence="11 13" id="KW-0472">Membrane</keyword>
<organism evidence="14 15">
    <name type="scientific">Ruminococcus albus (strain ATCC 27210 / DSM 20455 / JCM 14654 / NCDO 2250 / 7)</name>
    <dbReference type="NCBI Taxonomy" id="697329"/>
    <lineage>
        <taxon>Bacteria</taxon>
        <taxon>Bacillati</taxon>
        <taxon>Bacillota</taxon>
        <taxon>Clostridia</taxon>
        <taxon>Eubacteriales</taxon>
        <taxon>Oscillospiraceae</taxon>
        <taxon>Ruminococcus</taxon>
    </lineage>
</organism>
<evidence type="ECO:0000256" key="9">
    <source>
        <dbReference type="ARBA" id="ARBA00022989"/>
    </source>
</evidence>
<feature type="transmembrane region" description="Helical" evidence="13">
    <location>
        <begin position="431"/>
        <end position="452"/>
    </location>
</feature>
<feature type="transmembrane region" description="Helical" evidence="13">
    <location>
        <begin position="20"/>
        <end position="37"/>
    </location>
</feature>
<dbReference type="KEGG" id="ral:Rumal_1757"/>
<evidence type="ECO:0000313" key="14">
    <source>
        <dbReference type="EMBL" id="ADU22255.1"/>
    </source>
</evidence>
<dbReference type="InterPro" id="IPR050222">
    <property type="entry name" value="MATE_MdtK"/>
</dbReference>
<keyword evidence="10" id="KW-0406">Ion transport</keyword>
<dbReference type="HOGENOM" id="CLU_012893_5_1_9"/>
<feature type="transmembrane region" description="Helical" evidence="13">
    <location>
        <begin position="145"/>
        <end position="162"/>
    </location>
</feature>
<evidence type="ECO:0000256" key="11">
    <source>
        <dbReference type="ARBA" id="ARBA00023136"/>
    </source>
</evidence>
<accession>E6UIY9</accession>
<dbReference type="PANTHER" id="PTHR43298:SF2">
    <property type="entry name" value="FMN_FAD EXPORTER YEEO-RELATED"/>
    <property type="match status" value="1"/>
</dbReference>
<name>E6UIY9_RUMA7</name>
<feature type="transmembrane region" description="Helical" evidence="13">
    <location>
        <begin position="296"/>
        <end position="315"/>
    </location>
</feature>
<evidence type="ECO:0000256" key="3">
    <source>
        <dbReference type="ARBA" id="ARBA00010199"/>
    </source>
</evidence>
<dbReference type="PIRSF" id="PIRSF006603">
    <property type="entry name" value="DinF"/>
    <property type="match status" value="1"/>
</dbReference>
<keyword evidence="7" id="KW-1003">Cell membrane</keyword>
<evidence type="ECO:0000256" key="7">
    <source>
        <dbReference type="ARBA" id="ARBA00022475"/>
    </source>
</evidence>
<dbReference type="eggNOG" id="COG0534">
    <property type="taxonomic scope" value="Bacteria"/>
</dbReference>
<feature type="transmembrane region" description="Helical" evidence="13">
    <location>
        <begin position="100"/>
        <end position="117"/>
    </location>
</feature>
<evidence type="ECO:0000256" key="5">
    <source>
        <dbReference type="ARBA" id="ARBA00022448"/>
    </source>
</evidence>
<dbReference type="GO" id="GO:0042910">
    <property type="term" value="F:xenobiotic transmembrane transporter activity"/>
    <property type="evidence" value="ECO:0007669"/>
    <property type="project" value="InterPro"/>
</dbReference>
<evidence type="ECO:0000256" key="12">
    <source>
        <dbReference type="ARBA" id="ARBA00031636"/>
    </source>
</evidence>
<evidence type="ECO:0000256" key="2">
    <source>
        <dbReference type="ARBA" id="ARBA00004651"/>
    </source>
</evidence>
<gene>
    <name evidence="14" type="ordered locus">Rumal_1757</name>
</gene>
<dbReference type="GO" id="GO:0015297">
    <property type="term" value="F:antiporter activity"/>
    <property type="evidence" value="ECO:0007669"/>
    <property type="project" value="UniProtKB-KW"/>
</dbReference>
<comment type="function">
    <text evidence="1">Multidrug efflux pump.</text>
</comment>
<dbReference type="GO" id="GO:0005886">
    <property type="term" value="C:plasma membrane"/>
    <property type="evidence" value="ECO:0007669"/>
    <property type="project" value="UniProtKB-SubCell"/>
</dbReference>
<dbReference type="RefSeq" id="WP_013498420.1">
    <property type="nucleotide sequence ID" value="NC_014833.1"/>
</dbReference>
<dbReference type="Proteomes" id="UP000006919">
    <property type="component" value="Chromosome"/>
</dbReference>
<feature type="transmembrane region" description="Helical" evidence="13">
    <location>
        <begin position="207"/>
        <end position="226"/>
    </location>
</feature>
<feature type="transmembrane region" description="Helical" evidence="13">
    <location>
        <begin position="336"/>
        <end position="357"/>
    </location>
</feature>
<reference evidence="14 15" key="1">
    <citation type="journal article" date="2011" name="J. Bacteriol.">
        <title>Complete genome of the cellulolytic ruminal bacterium Ruminococcus albus 7.</title>
        <authorList>
            <person name="Suen G."/>
            <person name="Stevenson D.M."/>
            <person name="Bruce D.C."/>
            <person name="Chertkov O."/>
            <person name="Copeland A."/>
            <person name="Cheng J.F."/>
            <person name="Detter C."/>
            <person name="Detter J.C."/>
            <person name="Goodwin L.A."/>
            <person name="Han C.S."/>
            <person name="Hauser L.J."/>
            <person name="Ivanova N.N."/>
            <person name="Kyrpides N.C."/>
            <person name="Land M.L."/>
            <person name="Lapidus A."/>
            <person name="Lucas S."/>
            <person name="Ovchinnikova G."/>
            <person name="Pitluck S."/>
            <person name="Tapia R."/>
            <person name="Woyke T."/>
            <person name="Boyum J."/>
            <person name="Mead D."/>
            <person name="Weimer P.J."/>
        </authorList>
    </citation>
    <scope>NUCLEOTIDE SEQUENCE [LARGE SCALE GENOMIC DNA]</scope>
    <source>
        <strain evidence="15">ATCC 27210 / DSM 20455 / JCM 14654 / NCDO 2250 / 7</strain>
    </source>
</reference>
<evidence type="ECO:0000256" key="8">
    <source>
        <dbReference type="ARBA" id="ARBA00022692"/>
    </source>
</evidence>
<comment type="subcellular location">
    <subcellularLocation>
        <location evidence="2">Cell membrane</location>
        <topology evidence="2">Multi-pass membrane protein</topology>
    </subcellularLocation>
</comment>
<keyword evidence="6" id="KW-0050">Antiport</keyword>